<accession>A0A7L9UAA0</accession>
<reference evidence="4 5" key="1">
    <citation type="submission" date="2020-10" db="EMBL/GenBank/DDBJ databases">
        <title>Genome sequencing of Massilia sp. LPB0304.</title>
        <authorList>
            <person name="Kim J."/>
        </authorList>
    </citation>
    <scope>NUCLEOTIDE SEQUENCE [LARGE SCALE GENOMIC DNA]</scope>
    <source>
        <strain evidence="4 5">LPB0304</strain>
    </source>
</reference>
<gene>
    <name evidence="4" type="ORF">LPB04_11205</name>
</gene>
<dbReference type="InterPro" id="IPR003344">
    <property type="entry name" value="Big_1_dom"/>
</dbReference>
<dbReference type="KEGG" id="mlir:LPB04_11205"/>
<dbReference type="Gene3D" id="2.60.40.10">
    <property type="entry name" value="Immunoglobulins"/>
    <property type="match status" value="2"/>
</dbReference>
<feature type="signal peptide" evidence="2">
    <location>
        <begin position="1"/>
        <end position="18"/>
    </location>
</feature>
<dbReference type="AlphaFoldDB" id="A0A7L9UAA0"/>
<dbReference type="InterPro" id="IPR008964">
    <property type="entry name" value="Invasin/intimin_cell_adhesion"/>
</dbReference>
<dbReference type="Proteomes" id="UP000593875">
    <property type="component" value="Chromosome"/>
</dbReference>
<organism evidence="4 5">
    <name type="scientific">Massilia litorea</name>
    <dbReference type="NCBI Taxonomy" id="2769491"/>
    <lineage>
        <taxon>Bacteria</taxon>
        <taxon>Pseudomonadati</taxon>
        <taxon>Pseudomonadota</taxon>
        <taxon>Betaproteobacteria</taxon>
        <taxon>Burkholderiales</taxon>
        <taxon>Oxalobacteraceae</taxon>
        <taxon>Telluria group</taxon>
        <taxon>Massilia</taxon>
    </lineage>
</organism>
<dbReference type="RefSeq" id="WP_193688733.1">
    <property type="nucleotide sequence ID" value="NZ_CP062941.1"/>
</dbReference>
<feature type="domain" description="Big-1" evidence="3">
    <location>
        <begin position="66"/>
        <end position="164"/>
    </location>
</feature>
<dbReference type="PROSITE" id="PS51127">
    <property type="entry name" value="BIG1"/>
    <property type="match status" value="1"/>
</dbReference>
<evidence type="ECO:0000256" key="1">
    <source>
        <dbReference type="ARBA" id="ARBA00010116"/>
    </source>
</evidence>
<dbReference type="Pfam" id="PF02369">
    <property type="entry name" value="Big_1"/>
    <property type="match status" value="1"/>
</dbReference>
<dbReference type="EMBL" id="CP062941">
    <property type="protein sequence ID" value="QOL51760.1"/>
    <property type="molecule type" value="Genomic_DNA"/>
</dbReference>
<dbReference type="InterPro" id="IPR013783">
    <property type="entry name" value="Ig-like_fold"/>
</dbReference>
<comment type="similarity">
    <text evidence="1">Belongs to the intimin/invasin family.</text>
</comment>
<protein>
    <submittedName>
        <fullName evidence="4">Ig-like domain-containing protein</fullName>
    </submittedName>
</protein>
<evidence type="ECO:0000313" key="5">
    <source>
        <dbReference type="Proteomes" id="UP000593875"/>
    </source>
</evidence>
<keyword evidence="5" id="KW-1185">Reference proteome</keyword>
<proteinExistence type="inferred from homology"/>
<dbReference type="SUPFAM" id="SSF49373">
    <property type="entry name" value="Invasin/intimin cell-adhesion fragments"/>
    <property type="match status" value="2"/>
</dbReference>
<evidence type="ECO:0000313" key="4">
    <source>
        <dbReference type="EMBL" id="QOL51760.1"/>
    </source>
</evidence>
<evidence type="ECO:0000256" key="2">
    <source>
        <dbReference type="SAM" id="SignalP"/>
    </source>
</evidence>
<feature type="chain" id="PRO_5032442834" evidence="2">
    <location>
        <begin position="19"/>
        <end position="758"/>
    </location>
</feature>
<sequence>MRTTITRAVAATSTTLLACLLAACGGGGSGNDTCKTLDPSRDPSLPGCTVSSTPATGSTAALAPLVVTLADAKGAPTTMVSPKTPGVAKAVVKDGAGKPVAGLAVTFTSTDTSAVLVPATGSALTDANGVASIGVAAGKQAGAFTLTASATRDGTKASGSASYAVGFPLLTMSALSIGPSPLPAGGTASLSVTLLDGGTPFAPAQEVTFTSPCAAAGKATISSPVTTVAGVASTSYIDKGCGAPDVVTASTVLAGATTSATGTVNVEAAVPGQLAFVSALPQNISLKGTGGAGRQESSTVVFKLRDRNGIPVSGQRVDFALTTYVGDLKLNFTSATTGADGSVSTIVSAGTVNTPVRVIATVAGSGITTMSDQLVISTGVPDQNSFSLSTEIFNVEGMNIDGCPAPTGSNVTVRLADHFNNPAPDGTAVSFTAEGGSIDGSCLTGLVNTTLTDGTVIQQKGIPGACTVRFCAANPRPADGRVTVLAYALGEESFVDTNGTNLYYESTDAFQDLGEPFRNDRAITSRNAQANWGVDANWLPARAALSPDDGWSSGNAVRTPGEIFIDSNANGTWNSAGDGIYNGVLKQGSSATRPVTHVRGALVQVMSTSTAAITSLGPESIALSHCVNGTPFVNTAVTLQLAIRDTNPTVFTLNRAGAAPLNLPFDLPGNILAAGTKIDFIPSNGTLLSPPSYIVPNTNEPSAAAWIYTIQMQSDASQSSPADSPPLYCSNRVSSGTLTVKVTSPSGIITTRAYPVTD</sequence>
<dbReference type="PROSITE" id="PS51257">
    <property type="entry name" value="PROKAR_LIPOPROTEIN"/>
    <property type="match status" value="1"/>
</dbReference>
<evidence type="ECO:0000259" key="3">
    <source>
        <dbReference type="PROSITE" id="PS51127"/>
    </source>
</evidence>
<name>A0A7L9UAA0_9BURK</name>
<keyword evidence="2" id="KW-0732">Signal</keyword>